<gene>
    <name evidence="1" type="ORF">KL771_01470</name>
</gene>
<dbReference type="InterPro" id="IPR027417">
    <property type="entry name" value="P-loop_NTPase"/>
</dbReference>
<dbReference type="EMBL" id="JAHHZF010000001">
    <property type="protein sequence ID" value="MBT9288100.1"/>
    <property type="molecule type" value="Genomic_DNA"/>
</dbReference>
<dbReference type="SUPFAM" id="SSF52540">
    <property type="entry name" value="P-loop containing nucleoside triphosphate hydrolases"/>
    <property type="match status" value="1"/>
</dbReference>
<evidence type="ECO:0008006" key="3">
    <source>
        <dbReference type="Google" id="ProtNLM"/>
    </source>
</evidence>
<evidence type="ECO:0000313" key="1">
    <source>
        <dbReference type="EMBL" id="MBT9288100.1"/>
    </source>
</evidence>
<proteinExistence type="predicted"/>
<accession>A0A947CZR0</accession>
<comment type="caution">
    <text evidence="1">The sequence shown here is derived from an EMBL/GenBank/DDBJ whole genome shotgun (WGS) entry which is preliminary data.</text>
</comment>
<keyword evidence="2" id="KW-1185">Reference proteome</keyword>
<dbReference type="AlphaFoldDB" id="A0A947CZR0"/>
<organism evidence="1 2">
    <name type="scientific">Prosthecodimorpha staleyi</name>
    <dbReference type="NCBI Taxonomy" id="2840188"/>
    <lineage>
        <taxon>Bacteria</taxon>
        <taxon>Pseudomonadati</taxon>
        <taxon>Pseudomonadota</taxon>
        <taxon>Alphaproteobacteria</taxon>
        <taxon>Hyphomicrobiales</taxon>
        <taxon>Ancalomicrobiaceae</taxon>
        <taxon>Prosthecodimorpha</taxon>
    </lineage>
</organism>
<evidence type="ECO:0000313" key="2">
    <source>
        <dbReference type="Proteomes" id="UP000766595"/>
    </source>
</evidence>
<dbReference type="RefSeq" id="WP_261966789.1">
    <property type="nucleotide sequence ID" value="NZ_JAHHZF010000001.1"/>
</dbReference>
<reference evidence="1 2" key="1">
    <citation type="submission" date="2021-06" db="EMBL/GenBank/DDBJ databases">
        <authorList>
            <person name="Grouzdev D.S."/>
            <person name="Koziaeva V."/>
        </authorList>
    </citation>
    <scope>NUCLEOTIDE SEQUENCE [LARGE SCALE GENOMIC DNA]</scope>
    <source>
        <strain evidence="1 2">22</strain>
    </source>
</reference>
<dbReference type="Proteomes" id="UP000766595">
    <property type="component" value="Unassembled WGS sequence"/>
</dbReference>
<protein>
    <recommendedName>
        <fullName evidence="3">Sulfotransferase domain-containing protein</fullName>
    </recommendedName>
</protein>
<name>A0A947CZR0_9HYPH</name>
<sequence length="399" mass="44362">MYNKIYLHVGMPKTGSTYLQNALDLLSHQSVMIHTSYPVLDQNEDFGRIQSGNGQFVAAQLSVNNVSDVAAETVSQRLRDILDAADNSKPNLLISSELFSWAPPQRMACLLEILGSHARSVEILVFVRPFERLCRASYHQKVKRRSYSGEYDETFFEIFSKQLVAQLSVIGGIPNIVHVLDYRQSGLLGALLSALGEDPRLAEAIPEQVVNRSLTGPELQILRGVNSVFRDDGLATRISNRWIRSNPDAASDEDSVDRARVLDVFRRVLAENAGRLESPTCQEMLRRLISNVGNPAVDDTVAGPRPAGNTVEAACVESAELLRMALEEIAKSVNPDQSIDRYTRSLTPTRETFDPVHYLLLNRDVLAAGIDPVQHYRRSGHLEGRFTAFEAVSAQFDEN</sequence>